<dbReference type="OrthoDB" id="5873802at2"/>
<evidence type="ECO:0000313" key="3">
    <source>
        <dbReference type="Proteomes" id="UP000240481"/>
    </source>
</evidence>
<dbReference type="EMBL" id="PYLZ01000002">
    <property type="protein sequence ID" value="PSW25976.1"/>
    <property type="molecule type" value="Genomic_DNA"/>
</dbReference>
<reference evidence="2 3" key="1">
    <citation type="submission" date="2018-01" db="EMBL/GenBank/DDBJ databases">
        <title>Whole genome sequencing of Histamine producing bacteria.</title>
        <authorList>
            <person name="Butler K."/>
        </authorList>
    </citation>
    <scope>NUCLEOTIDE SEQUENCE [LARGE SCALE GENOMIC DNA]</scope>
    <source>
        <strain evidence="2 3">DSM 24669</strain>
    </source>
</reference>
<feature type="signal peptide" evidence="1">
    <location>
        <begin position="1"/>
        <end position="22"/>
    </location>
</feature>
<proteinExistence type="predicted"/>
<dbReference type="RefSeq" id="WP_048900694.1">
    <property type="nucleotide sequence ID" value="NZ_AP024852.1"/>
</dbReference>
<accession>A0A2T3PAJ5</accession>
<evidence type="ECO:0000256" key="1">
    <source>
        <dbReference type="SAM" id="SignalP"/>
    </source>
</evidence>
<organism evidence="2 3">
    <name type="scientific">Photobacterium swingsii</name>
    <dbReference type="NCBI Taxonomy" id="680026"/>
    <lineage>
        <taxon>Bacteria</taxon>
        <taxon>Pseudomonadati</taxon>
        <taxon>Pseudomonadota</taxon>
        <taxon>Gammaproteobacteria</taxon>
        <taxon>Vibrionales</taxon>
        <taxon>Vibrionaceae</taxon>
        <taxon>Photobacterium</taxon>
    </lineage>
</organism>
<feature type="chain" id="PRO_5015399848" description="Peptidase M12A domain-containing protein" evidence="1">
    <location>
        <begin position="23"/>
        <end position="301"/>
    </location>
</feature>
<keyword evidence="1" id="KW-0732">Signal</keyword>
<gene>
    <name evidence="2" type="ORF">C9I94_05285</name>
</gene>
<name>A0A2T3PAJ5_9GAMM</name>
<comment type="caution">
    <text evidence="2">The sequence shown here is derived from an EMBL/GenBank/DDBJ whole genome shotgun (WGS) entry which is preliminary data.</text>
</comment>
<protein>
    <recommendedName>
        <fullName evidence="4">Peptidase M12A domain-containing protein</fullName>
    </recommendedName>
</protein>
<dbReference type="AlphaFoldDB" id="A0A2T3PAJ5"/>
<sequence>MKKLSVIALATLGLLGSNVASAAEHSQSLAQPNAAPVHYTNPAKDFLSSKLGLSPSDVEMLFKYHEKTVLEEFRNRDNLLFGNIVPLNSSSFMAPNTIGNQPIGAGYHLVNWDSQSIAAFKDTLGRVVFLMNTPEFRKDFNLSLFTVKAQSSVNVLIPSSYDKFKSYVNQTAISYGNHVKAYVSDSHTGRAWGTNGLLIEFEQSGIGADLIAHEMMHGVGYAHDGAYNGWNDNIPYYVQTILSRNESASDICDNGLSKCEGNMINSGVPYNSQYNDTYRSASKETDPTSLALLGKYFNHVS</sequence>
<keyword evidence="3" id="KW-1185">Reference proteome</keyword>
<evidence type="ECO:0000313" key="2">
    <source>
        <dbReference type="EMBL" id="PSW25976.1"/>
    </source>
</evidence>
<dbReference type="Proteomes" id="UP000240481">
    <property type="component" value="Unassembled WGS sequence"/>
</dbReference>
<evidence type="ECO:0008006" key="4">
    <source>
        <dbReference type="Google" id="ProtNLM"/>
    </source>
</evidence>